<evidence type="ECO:0000259" key="2">
    <source>
        <dbReference type="Pfam" id="PF02775"/>
    </source>
</evidence>
<dbReference type="Proteomes" id="UP000509549">
    <property type="component" value="Chromosome"/>
</dbReference>
<evidence type="ECO:0000313" key="3">
    <source>
        <dbReference type="EMBL" id="CAB3976494.1"/>
    </source>
</evidence>
<gene>
    <name evidence="3" type="primary">korB</name>
    <name evidence="3" type="ORF">ESZ_00304</name>
</gene>
<dbReference type="RefSeq" id="WP_176605019.1">
    <property type="nucleotide sequence ID" value="NZ_LR794158.1"/>
</dbReference>
<dbReference type="InterPro" id="IPR029061">
    <property type="entry name" value="THDP-binding"/>
</dbReference>
<dbReference type="InterPro" id="IPR051457">
    <property type="entry name" value="2-oxoacid:Fd_oxidoreductase"/>
</dbReference>
<feature type="domain" description="Thiamine pyrophosphate enzyme TPP-binding" evidence="2">
    <location>
        <begin position="48"/>
        <end position="195"/>
    </location>
</feature>
<dbReference type="CDD" id="cd03375">
    <property type="entry name" value="TPP_OGFOR"/>
    <property type="match status" value="1"/>
</dbReference>
<dbReference type="AlphaFoldDB" id="A0A6J5JWT4"/>
<dbReference type="Gene3D" id="3.40.50.970">
    <property type="match status" value="1"/>
</dbReference>
<dbReference type="KEGG" id="acil:ESZ_00304"/>
<sequence>MTILNNFESCREVKWCPGCGNYAILMTVQKTLHSLGISNKNTVFISGIGCSGRFPYYVNSYGFHTLHGRSPAVATGLCLSRSDLNVWLVIGDGDGFSIGLAHVLHMVRRNINLNVLFINNKIYALTKGQYSPTSEKGTLTKSSPFGSIERSINPLLMILSAGCTFVARAVDSDSSKLKDIVLKGFNHKGTSFIEILQNCNVFNNKIYSDITDSHDRLDKVIYLENEKPLVFGSNLEKKLCLSKNLSFHIKEKDSSDEYLFHDTNSDNFLQLMLASLSFSDIPFPLGVFRSVDKETHEESFLKSSINNKNKFSSLDNFLSEI</sequence>
<name>A0A6J5JWT4_9GAMM</name>
<dbReference type="PANTHER" id="PTHR48084:SF4">
    <property type="entry name" value="2-OXOGLUTARATE OXIDOREDUCTASE SUBUNIT KORB"/>
    <property type="match status" value="1"/>
</dbReference>
<dbReference type="GO" id="GO:0030976">
    <property type="term" value="F:thiamine pyrophosphate binding"/>
    <property type="evidence" value="ECO:0007669"/>
    <property type="project" value="InterPro"/>
</dbReference>
<evidence type="ECO:0000313" key="4">
    <source>
        <dbReference type="Proteomes" id="UP000509549"/>
    </source>
</evidence>
<proteinExistence type="predicted"/>
<dbReference type="EMBL" id="LR794158">
    <property type="protein sequence ID" value="CAB3976494.1"/>
    <property type="molecule type" value="Genomic_DNA"/>
</dbReference>
<dbReference type="GO" id="GO:0044281">
    <property type="term" value="P:small molecule metabolic process"/>
    <property type="evidence" value="ECO:0007669"/>
    <property type="project" value="UniProtKB-ARBA"/>
</dbReference>
<dbReference type="SUPFAM" id="SSF52518">
    <property type="entry name" value="Thiamin diphosphate-binding fold (THDP-binding)"/>
    <property type="match status" value="1"/>
</dbReference>
<dbReference type="GO" id="GO:0047553">
    <property type="term" value="F:2-oxoglutarate synthase activity"/>
    <property type="evidence" value="ECO:0007669"/>
    <property type="project" value="UniProtKB-EC"/>
</dbReference>
<dbReference type="EC" id="1.2.7.3" evidence="3"/>
<dbReference type="PANTHER" id="PTHR48084">
    <property type="entry name" value="2-OXOGLUTARATE OXIDOREDUCTASE SUBUNIT KORB-RELATED"/>
    <property type="match status" value="1"/>
</dbReference>
<protein>
    <submittedName>
        <fullName evidence="3">2-oxoglutarate oxidoreductase subunit KorB</fullName>
        <ecNumber evidence="3">1.2.7.3</ecNumber>
    </submittedName>
</protein>
<accession>A0A6J5JWT4</accession>
<keyword evidence="4" id="KW-1185">Reference proteome</keyword>
<dbReference type="GO" id="GO:0045333">
    <property type="term" value="P:cellular respiration"/>
    <property type="evidence" value="ECO:0007669"/>
    <property type="project" value="UniProtKB-ARBA"/>
</dbReference>
<organism evidence="3 4">
    <name type="scientific">Candidatus Azoamicus ciliaticola</name>
    <dbReference type="NCBI Taxonomy" id="2652803"/>
    <lineage>
        <taxon>Bacteria</taxon>
        <taxon>Pseudomonadati</taxon>
        <taxon>Pseudomonadota</taxon>
        <taxon>Gammaproteobacteria</taxon>
        <taxon>Candidatus Azoamicaceae</taxon>
        <taxon>Candidatus Azoamicus</taxon>
    </lineage>
</organism>
<dbReference type="InterPro" id="IPR011766">
    <property type="entry name" value="TPP_enzyme_TPP-bd"/>
</dbReference>
<dbReference type="Pfam" id="PF02775">
    <property type="entry name" value="TPP_enzyme_C"/>
    <property type="match status" value="1"/>
</dbReference>
<keyword evidence="1 3" id="KW-0560">Oxidoreductase</keyword>
<evidence type="ECO:0000256" key="1">
    <source>
        <dbReference type="ARBA" id="ARBA00023002"/>
    </source>
</evidence>
<reference evidence="3 4" key="1">
    <citation type="submission" date="2020-04" db="EMBL/GenBank/DDBJ databases">
        <authorList>
            <person name="Graf S J."/>
        </authorList>
    </citation>
    <scope>NUCLEOTIDE SEQUENCE [LARGE SCALE GENOMIC DNA]</scope>
    <source>
        <strain evidence="3">1</strain>
    </source>
</reference>